<accession>A0A0M3IJH6</accession>
<sequence>MPSKAFIDGVQPNMTAIDQTISLFLNYDSCEEQLTSINERCLHLKRCCPINAICENLVQESDASQLYKHLVEEVKTMQNECERRMLRTLNALQADFVRLT</sequence>
<evidence type="ECO:0000313" key="1">
    <source>
        <dbReference type="Proteomes" id="UP000036681"/>
    </source>
</evidence>
<keyword evidence="1" id="KW-1185">Reference proteome</keyword>
<dbReference type="Proteomes" id="UP000036681">
    <property type="component" value="Unplaced"/>
</dbReference>
<reference evidence="2" key="1">
    <citation type="submission" date="2017-02" db="UniProtKB">
        <authorList>
            <consortium name="WormBaseParasite"/>
        </authorList>
    </citation>
    <scope>IDENTIFICATION</scope>
</reference>
<name>A0A0M3IJH6_ASCLU</name>
<dbReference type="AlphaFoldDB" id="A0A0M3IJH6"/>
<evidence type="ECO:0000313" key="2">
    <source>
        <dbReference type="WBParaSite" id="ALUE_0001880301-mRNA-1"/>
    </source>
</evidence>
<proteinExistence type="predicted"/>
<dbReference type="WBParaSite" id="ALUE_0001880301-mRNA-1">
    <property type="protein sequence ID" value="ALUE_0001880301-mRNA-1"/>
    <property type="gene ID" value="ALUE_0001880301"/>
</dbReference>
<protein>
    <submittedName>
        <fullName evidence="2">Uncharacterized protein</fullName>
    </submittedName>
</protein>
<organism evidence="1 2">
    <name type="scientific">Ascaris lumbricoides</name>
    <name type="common">Giant roundworm</name>
    <dbReference type="NCBI Taxonomy" id="6252"/>
    <lineage>
        <taxon>Eukaryota</taxon>
        <taxon>Metazoa</taxon>
        <taxon>Ecdysozoa</taxon>
        <taxon>Nematoda</taxon>
        <taxon>Chromadorea</taxon>
        <taxon>Rhabditida</taxon>
        <taxon>Spirurina</taxon>
        <taxon>Ascaridomorpha</taxon>
        <taxon>Ascaridoidea</taxon>
        <taxon>Ascarididae</taxon>
        <taxon>Ascaris</taxon>
    </lineage>
</organism>